<evidence type="ECO:0000313" key="2">
    <source>
        <dbReference type="EMBL" id="CAA9553639.1"/>
    </source>
</evidence>
<evidence type="ECO:0000256" key="1">
    <source>
        <dbReference type="SAM" id="MobiDB-lite"/>
    </source>
</evidence>
<dbReference type="EMBL" id="CADCWC010000458">
    <property type="protein sequence ID" value="CAA9553639.1"/>
    <property type="molecule type" value="Genomic_DNA"/>
</dbReference>
<name>A0A6J4UN11_9ACTN</name>
<sequence length="81" mass="8131">MDERAAPLEGAHQSVEVGEVDDPGGRVVDGASVDRDHVVAPREGSEEDGAEVAGGSGEGDAHGCSLRAGPDASSRARGHGR</sequence>
<protein>
    <submittedName>
        <fullName evidence="2">Uncharacterized protein</fullName>
    </submittedName>
</protein>
<proteinExistence type="predicted"/>
<organism evidence="2">
    <name type="scientific">uncultured Thermoleophilia bacterium</name>
    <dbReference type="NCBI Taxonomy" id="1497501"/>
    <lineage>
        <taxon>Bacteria</taxon>
        <taxon>Bacillati</taxon>
        <taxon>Actinomycetota</taxon>
        <taxon>Thermoleophilia</taxon>
        <taxon>environmental samples</taxon>
    </lineage>
</organism>
<reference evidence="2" key="1">
    <citation type="submission" date="2020-02" db="EMBL/GenBank/DDBJ databases">
        <authorList>
            <person name="Meier V. D."/>
        </authorList>
    </citation>
    <scope>NUCLEOTIDE SEQUENCE</scope>
    <source>
        <strain evidence="2">AVDCRST_MAG79</strain>
    </source>
</reference>
<feature type="compositionally biased region" description="Basic and acidic residues" evidence="1">
    <location>
        <begin position="32"/>
        <end position="44"/>
    </location>
</feature>
<gene>
    <name evidence="2" type="ORF">AVDCRST_MAG79-2898</name>
</gene>
<dbReference type="AlphaFoldDB" id="A0A6J4UN11"/>
<accession>A0A6J4UN11</accession>
<feature type="region of interest" description="Disordered" evidence="1">
    <location>
        <begin position="1"/>
        <end position="81"/>
    </location>
</feature>